<organism evidence="1 2">
    <name type="scientific">Microcystis aeruginosa PCC 9807</name>
    <dbReference type="NCBI Taxonomy" id="1160283"/>
    <lineage>
        <taxon>Bacteria</taxon>
        <taxon>Bacillati</taxon>
        <taxon>Cyanobacteriota</taxon>
        <taxon>Cyanophyceae</taxon>
        <taxon>Oscillatoriophycideae</taxon>
        <taxon>Chroococcales</taxon>
        <taxon>Microcystaceae</taxon>
        <taxon>Microcystis</taxon>
    </lineage>
</organism>
<sequence length="42" mass="4760">MSIYVVGRGDIQKVDPYRCSGECYAEGFRHAQAMEEHAVLGW</sequence>
<protein>
    <submittedName>
        <fullName evidence="1">Uncharacterized protein</fullName>
    </submittedName>
</protein>
<evidence type="ECO:0000313" key="2">
    <source>
        <dbReference type="Proteomes" id="UP000003613"/>
    </source>
</evidence>
<accession>I4H6V6</accession>
<dbReference type="Proteomes" id="UP000003613">
    <property type="component" value="Unassembled WGS sequence"/>
</dbReference>
<evidence type="ECO:0000313" key="1">
    <source>
        <dbReference type="EMBL" id="CCI17780.1"/>
    </source>
</evidence>
<name>I4H6V6_MICAE</name>
<dbReference type="AlphaFoldDB" id="I4H6V6"/>
<dbReference type="HOGENOM" id="CLU_3254074_0_0_3"/>
<gene>
    <name evidence="1" type="ORF">MICAF_3150005</name>
</gene>
<comment type="caution">
    <text evidence="1">The sequence shown here is derived from an EMBL/GenBank/DDBJ whole genome shotgun (WGS) entry which is preliminary data.</text>
</comment>
<proteinExistence type="predicted"/>
<reference evidence="1 2" key="1">
    <citation type="submission" date="2012-04" db="EMBL/GenBank/DDBJ databases">
        <authorList>
            <person name="Genoscope - CEA"/>
        </authorList>
    </citation>
    <scope>NUCLEOTIDE SEQUENCE [LARGE SCALE GENOMIC DNA]</scope>
    <source>
        <strain evidence="1 2">9807</strain>
    </source>
</reference>
<dbReference type="EMBL" id="CAIM01000241">
    <property type="protein sequence ID" value="CCI17780.1"/>
    <property type="molecule type" value="Genomic_DNA"/>
</dbReference>